<dbReference type="PANTHER" id="PTHR43162">
    <property type="match status" value="1"/>
</dbReference>
<dbReference type="STRING" id="157072.A0A024TQI2"/>
<evidence type="ECO:0000313" key="1">
    <source>
        <dbReference type="EMBL" id="ETV96288.1"/>
    </source>
</evidence>
<reference evidence="1" key="1">
    <citation type="submission" date="2013-12" db="EMBL/GenBank/DDBJ databases">
        <title>The Genome Sequence of Aphanomyces invadans NJM9701.</title>
        <authorList>
            <consortium name="The Broad Institute Genomics Platform"/>
            <person name="Russ C."/>
            <person name="Tyler B."/>
            <person name="van West P."/>
            <person name="Dieguez-Uribeondo J."/>
            <person name="Young S.K."/>
            <person name="Zeng Q."/>
            <person name="Gargeya S."/>
            <person name="Fitzgerald M."/>
            <person name="Abouelleil A."/>
            <person name="Alvarado L."/>
            <person name="Chapman S.B."/>
            <person name="Gainer-Dewar J."/>
            <person name="Goldberg J."/>
            <person name="Griggs A."/>
            <person name="Gujja S."/>
            <person name="Hansen M."/>
            <person name="Howarth C."/>
            <person name="Imamovic A."/>
            <person name="Ireland A."/>
            <person name="Larimer J."/>
            <person name="McCowan C."/>
            <person name="Murphy C."/>
            <person name="Pearson M."/>
            <person name="Poon T.W."/>
            <person name="Priest M."/>
            <person name="Roberts A."/>
            <person name="Saif S."/>
            <person name="Shea T."/>
            <person name="Sykes S."/>
            <person name="Wortman J."/>
            <person name="Nusbaum C."/>
            <person name="Birren B."/>
        </authorList>
    </citation>
    <scope>NUCLEOTIDE SEQUENCE [LARGE SCALE GENOMIC DNA]</scope>
    <source>
        <strain evidence="1">NJM9701</strain>
    </source>
</reference>
<dbReference type="OrthoDB" id="68037at2759"/>
<organism evidence="1">
    <name type="scientific">Aphanomyces invadans</name>
    <dbReference type="NCBI Taxonomy" id="157072"/>
    <lineage>
        <taxon>Eukaryota</taxon>
        <taxon>Sar</taxon>
        <taxon>Stramenopiles</taxon>
        <taxon>Oomycota</taxon>
        <taxon>Saprolegniomycetes</taxon>
        <taxon>Saprolegniales</taxon>
        <taxon>Verrucalvaceae</taxon>
        <taxon>Aphanomyces</taxon>
    </lineage>
</organism>
<dbReference type="eggNOG" id="ENOG502RUWP">
    <property type="taxonomic scope" value="Eukaryota"/>
</dbReference>
<protein>
    <recommendedName>
        <fullName evidence="2">NAD(P)-binding domain-containing protein</fullName>
    </recommendedName>
</protein>
<dbReference type="PANTHER" id="PTHR43162:SF1">
    <property type="entry name" value="PRESTALK A DIFFERENTIATION PROTEIN A"/>
    <property type="match status" value="1"/>
</dbReference>
<dbReference type="VEuPathDB" id="FungiDB:H310_10458"/>
<dbReference type="InterPro" id="IPR036291">
    <property type="entry name" value="NAD(P)-bd_dom_sf"/>
</dbReference>
<dbReference type="RefSeq" id="XP_008875080.1">
    <property type="nucleotide sequence ID" value="XM_008876858.1"/>
</dbReference>
<sequence length="631" mass="69415">MGCIALRKMLGHRIVAVPDATSVVGAAVVRALQLQSHLAVVIIAGVPVQIDPEDPTYRALNRLSRVEVKSFDPVNPRRFIKGAHVVFVSTATTISLSVTRDLLTAAHDLCVPHVVLQSWVWAGASESNPLHDLETHMTSLRPSTSSWTVVRLPFLLDFLDMQQVHIRLAHQIVAGVAPATQLPVLRLAEAADAMIQPLLHSDTYAGMTMNVAHAHSTMSPTAMASCLAAAMNTLIVYRQVDTQTWIASWHALQLPPWWTGLATPLTMSPMGGHDEAAVCEKLGVLLPDQCHFETLVGRAPTPPQAWFTPDRFYVGRFPTRIFVVGLNEMLGGRVASFLAQLPNLTVHGSDNVLGIMPEAVRPIPGVVWVHGRLQRPNEVRKMLKNMDVVLYLPSRSTAATVLPSLLRGAKAAEVLGMVLLSTEFAGSPEWDSPFQPLLKLENEVRQSGLRACIFRIPMLMEVFLDYKKRAVTRNERLSFADDSCRVGLIAADDAAHALRCMCVTFPLHARRLYLLHGDELTLSEISDKLGIDSVPPMVDKSMPHALAALGDVGVSWWSAFHFVDYVFWCSSKAERAGYRRGAPSKQWILAMENHRPMSLDTWAAHQPSLTQAAKPEQTKVPVVPIVEAFTP</sequence>
<name>A0A024TQI2_9STRA</name>
<dbReference type="GeneID" id="20087508"/>
<gene>
    <name evidence="1" type="ORF">H310_10458</name>
</gene>
<accession>A0A024TQI2</accession>
<dbReference type="Gene3D" id="3.40.50.720">
    <property type="entry name" value="NAD(P)-binding Rossmann-like Domain"/>
    <property type="match status" value="2"/>
</dbReference>
<evidence type="ECO:0008006" key="2">
    <source>
        <dbReference type="Google" id="ProtNLM"/>
    </source>
</evidence>
<dbReference type="InterPro" id="IPR051604">
    <property type="entry name" value="Ergot_Alk_Oxidoreductase"/>
</dbReference>
<dbReference type="EMBL" id="KI913977">
    <property type="protein sequence ID" value="ETV96288.1"/>
    <property type="molecule type" value="Genomic_DNA"/>
</dbReference>
<dbReference type="AlphaFoldDB" id="A0A024TQI2"/>
<dbReference type="Gene3D" id="3.90.25.10">
    <property type="entry name" value="UDP-galactose 4-epimerase, domain 1"/>
    <property type="match status" value="1"/>
</dbReference>
<dbReference type="SUPFAM" id="SSF51735">
    <property type="entry name" value="NAD(P)-binding Rossmann-fold domains"/>
    <property type="match status" value="2"/>
</dbReference>
<proteinExistence type="predicted"/>